<dbReference type="EMBL" id="UINC01158757">
    <property type="protein sequence ID" value="SVD56467.1"/>
    <property type="molecule type" value="Genomic_DNA"/>
</dbReference>
<protein>
    <submittedName>
        <fullName evidence="1">Uncharacterized protein</fullName>
    </submittedName>
</protein>
<gene>
    <name evidence="1" type="ORF">METZ01_LOCUS409321</name>
</gene>
<organism evidence="1">
    <name type="scientific">marine metagenome</name>
    <dbReference type="NCBI Taxonomy" id="408172"/>
    <lineage>
        <taxon>unclassified sequences</taxon>
        <taxon>metagenomes</taxon>
        <taxon>ecological metagenomes</taxon>
    </lineage>
</organism>
<dbReference type="AlphaFoldDB" id="A0A382WC70"/>
<proteinExistence type="predicted"/>
<reference evidence="1" key="1">
    <citation type="submission" date="2018-05" db="EMBL/GenBank/DDBJ databases">
        <authorList>
            <person name="Lanie J.A."/>
            <person name="Ng W.-L."/>
            <person name="Kazmierczak K.M."/>
            <person name="Andrzejewski T.M."/>
            <person name="Davidsen T.M."/>
            <person name="Wayne K.J."/>
            <person name="Tettelin H."/>
            <person name="Glass J.I."/>
            <person name="Rusch D."/>
            <person name="Podicherti R."/>
            <person name="Tsui H.-C.T."/>
            <person name="Winkler M.E."/>
        </authorList>
    </citation>
    <scope>NUCLEOTIDE SEQUENCE</scope>
</reference>
<evidence type="ECO:0000313" key="1">
    <source>
        <dbReference type="EMBL" id="SVD56467.1"/>
    </source>
</evidence>
<accession>A0A382WC70</accession>
<name>A0A382WC70_9ZZZZ</name>
<sequence>MGVKIIVSMEVKDFDSWSMAFNSEGPKNARKAAGLVAEGHKNLDNPTNVVVIGTAASKEAFLGFFSAPEQAERMKSAGVVSKPTVTFLEN</sequence>